<gene>
    <name evidence="2" type="ORF">OC842_000923</name>
</gene>
<name>A0AAN6GIK0_9BASI</name>
<feature type="region of interest" description="Disordered" evidence="1">
    <location>
        <begin position="740"/>
        <end position="786"/>
    </location>
</feature>
<feature type="compositionally biased region" description="Polar residues" evidence="1">
    <location>
        <begin position="744"/>
        <end position="761"/>
    </location>
</feature>
<feature type="region of interest" description="Disordered" evidence="1">
    <location>
        <begin position="1261"/>
        <end position="1282"/>
    </location>
</feature>
<protein>
    <submittedName>
        <fullName evidence="2">Uncharacterized protein</fullName>
    </submittedName>
</protein>
<feature type="compositionally biased region" description="Basic and acidic residues" evidence="1">
    <location>
        <begin position="262"/>
        <end position="281"/>
    </location>
</feature>
<feature type="region of interest" description="Disordered" evidence="1">
    <location>
        <begin position="509"/>
        <end position="535"/>
    </location>
</feature>
<keyword evidence="3" id="KW-1185">Reference proteome</keyword>
<evidence type="ECO:0000313" key="2">
    <source>
        <dbReference type="EMBL" id="KAK0539573.1"/>
    </source>
</evidence>
<dbReference type="Proteomes" id="UP001176521">
    <property type="component" value="Unassembled WGS sequence"/>
</dbReference>
<feature type="region of interest" description="Disordered" evidence="1">
    <location>
        <begin position="850"/>
        <end position="874"/>
    </location>
</feature>
<dbReference type="EMBL" id="JAPDMQ010000029">
    <property type="protein sequence ID" value="KAK0539573.1"/>
    <property type="molecule type" value="Genomic_DNA"/>
</dbReference>
<accession>A0AAN6GIK0</accession>
<reference evidence="2" key="1">
    <citation type="journal article" date="2023" name="PhytoFront">
        <title>Draft Genome Resources of Seven Strains of Tilletia horrida, Causal Agent of Kernel Smut of Rice.</title>
        <authorList>
            <person name="Khanal S."/>
            <person name="Antony Babu S."/>
            <person name="Zhou X.G."/>
        </authorList>
    </citation>
    <scope>NUCLEOTIDE SEQUENCE</scope>
    <source>
        <strain evidence="2">TX3</strain>
    </source>
</reference>
<evidence type="ECO:0000313" key="3">
    <source>
        <dbReference type="Proteomes" id="UP001176521"/>
    </source>
</evidence>
<feature type="region of interest" description="Disordered" evidence="1">
    <location>
        <begin position="61"/>
        <end position="148"/>
    </location>
</feature>
<feature type="region of interest" description="Disordered" evidence="1">
    <location>
        <begin position="379"/>
        <end position="400"/>
    </location>
</feature>
<feature type="compositionally biased region" description="Basic and acidic residues" evidence="1">
    <location>
        <begin position="379"/>
        <end position="392"/>
    </location>
</feature>
<proteinExistence type="predicted"/>
<feature type="compositionally biased region" description="Basic and acidic residues" evidence="1">
    <location>
        <begin position="1272"/>
        <end position="1282"/>
    </location>
</feature>
<organism evidence="2 3">
    <name type="scientific">Tilletia horrida</name>
    <dbReference type="NCBI Taxonomy" id="155126"/>
    <lineage>
        <taxon>Eukaryota</taxon>
        <taxon>Fungi</taxon>
        <taxon>Dikarya</taxon>
        <taxon>Basidiomycota</taxon>
        <taxon>Ustilaginomycotina</taxon>
        <taxon>Exobasidiomycetes</taxon>
        <taxon>Tilletiales</taxon>
        <taxon>Tilletiaceae</taxon>
        <taxon>Tilletia</taxon>
    </lineage>
</organism>
<evidence type="ECO:0000256" key="1">
    <source>
        <dbReference type="SAM" id="MobiDB-lite"/>
    </source>
</evidence>
<sequence length="1319" mass="146970">MAASAAAVARRQGSRVLDRASGPVAGMAAAAAAAAALEAASSWDPLFLALAPAWARAHRPSSTEVRQQAHRSIGPSTSTSTSARRAFSTSAKQLLGQHSGPSHRSARDEAGHARARGRQLAAQVASSSAPRSNRQGRKAASGGAAPELALPQNALPTKSLNNYLLMLGREYRTPPPAYVFEAVRVLRNACLVQHQRTRNSGHVVLDPFAPSMGPDRMTFEIVLDLIARAIPMHNELNRTLAAEKRREKLQKGTVAAAGAARAKPEPVPGRENRKPSKAKKLDEYGVSRRLSSFTEQDVHAEIEQTTASSRFGHFKLFTFARLLTEILEKPQNASFKTQNHYFLQAEDNIERAMDADDATYHPVPSRISKHKLAALIQEGKQEGEAARPDKEVSTSLPRNTPPKTPAQVFLNLFEVIYEYMFHRTSDRSMNCAAGREKVTCLEFATSKSERTMLLYAGRIGPLGPTAYAYTARAMCYQRVRDWDEVRATVRECLGRATWKSPIIFSRHRNSHTARDSDRNGRSVINPNGKTLPPGWTVGQAEDLVSRLRQREGTMLNRAFLTFVLWAWVRSQAPSAPFSVPLDEWELSDDDFEVDLAASKEEQPSIGSDLPGPTQPALSADGKAAIEVTLRRVRDVYDLLRDNVMRIELERLDQEEGQDQPSFSSDAHAFGAPATTTWMGHGGAQDWLALGTVVNKDPQEAGVERDLAKIARIGRSWTMHQQWLHQMRVLLHWDKRRMEEAKARAQNSTRALSPLPQSTVPSKQDRQIEGEEGEEEDQHSNTVVQPRRKVRCSYAQTLREIYGIPTHPAVLPHLPPSIVPDMVTYAQFIRLFTHLGDWQQATEVLADYEQTPLFGPGQDEEDHSSETALPRRDSEQRVCNEATLPMLDAFFRGYCLHVLPPMPNNPAHVAAELARVQERVKSALRQLGLDDPAVPVETLDASEILSFISPRGRGWTLESLVFVLEIYLRIRPDCGPNSVRRRQEAREMAYQQSLAARRRAQEATLGASYGVRPYQYEGASPTPAAGAMSGQRPFFERNVRPEMPLAHSRLETGEEVRSVMNTEEGSEDAWIGRIGHSILDRVYGPSATPGDFASNASASPISRLKFNIPDRVTGTTPTVLEVDANGGVRGFYPAPVPRQLFWVLTALRRATSDHVPGWVLEQWTRVLNKFGPDPAVYDRLWEEERRRIERKQRQMHARPEMAAWDEGGLEELLDVEEEAAAEDWDGSAAASGKEAELRFRFGGRGRGESAAEWQRNNGGVTNVELYGTGRQGSEQKDTGTRTDANHEGWYAWKFPQRRTNRVLQYLALRIGRDPDTIRYS</sequence>
<feature type="region of interest" description="Disordered" evidence="1">
    <location>
        <begin position="251"/>
        <end position="281"/>
    </location>
</feature>
<feature type="compositionally biased region" description="Low complexity" evidence="1">
    <location>
        <begin position="76"/>
        <end position="91"/>
    </location>
</feature>
<feature type="compositionally biased region" description="Polar residues" evidence="1">
    <location>
        <begin position="124"/>
        <end position="133"/>
    </location>
</feature>
<comment type="caution">
    <text evidence="2">The sequence shown here is derived from an EMBL/GenBank/DDBJ whole genome shotgun (WGS) entry which is preliminary data.</text>
</comment>